<feature type="non-terminal residue" evidence="1">
    <location>
        <position position="97"/>
    </location>
</feature>
<reference evidence="1" key="1">
    <citation type="journal article" date="2014" name="Front. Microbiol.">
        <title>High frequency of phylogenetically diverse reductive dehalogenase-homologous genes in deep subseafloor sedimentary metagenomes.</title>
        <authorList>
            <person name="Kawai M."/>
            <person name="Futagami T."/>
            <person name="Toyoda A."/>
            <person name="Takaki Y."/>
            <person name="Nishi S."/>
            <person name="Hori S."/>
            <person name="Arai W."/>
            <person name="Tsubouchi T."/>
            <person name="Morono Y."/>
            <person name="Uchiyama I."/>
            <person name="Ito T."/>
            <person name="Fujiyama A."/>
            <person name="Inagaki F."/>
            <person name="Takami H."/>
        </authorList>
    </citation>
    <scope>NUCLEOTIDE SEQUENCE</scope>
    <source>
        <strain evidence="1">Expedition CK06-06</strain>
    </source>
</reference>
<accession>X1MAZ9</accession>
<organism evidence="1">
    <name type="scientific">marine sediment metagenome</name>
    <dbReference type="NCBI Taxonomy" id="412755"/>
    <lineage>
        <taxon>unclassified sequences</taxon>
        <taxon>metagenomes</taxon>
        <taxon>ecological metagenomes</taxon>
    </lineage>
</organism>
<sequence>QDPLASETYFESSAELRKDEASPIKHVQIEDALVEIKGDFGPKVKADKNKERFHLSGVRRSKVMFSSKIEVLEKDKKVFPLSSFDPCLKDLAKFLSR</sequence>
<dbReference type="AlphaFoldDB" id="X1MAZ9"/>
<evidence type="ECO:0000313" key="1">
    <source>
        <dbReference type="EMBL" id="GAI28827.1"/>
    </source>
</evidence>
<gene>
    <name evidence="1" type="ORF">S06H3_24882</name>
</gene>
<protein>
    <submittedName>
        <fullName evidence="1">Uncharacterized protein</fullName>
    </submittedName>
</protein>
<name>X1MAZ9_9ZZZZ</name>
<feature type="non-terminal residue" evidence="1">
    <location>
        <position position="1"/>
    </location>
</feature>
<dbReference type="EMBL" id="BARV01014051">
    <property type="protein sequence ID" value="GAI28827.1"/>
    <property type="molecule type" value="Genomic_DNA"/>
</dbReference>
<proteinExistence type="predicted"/>
<comment type="caution">
    <text evidence="1">The sequence shown here is derived from an EMBL/GenBank/DDBJ whole genome shotgun (WGS) entry which is preliminary data.</text>
</comment>